<keyword evidence="3 8" id="KW-0812">Transmembrane</keyword>
<evidence type="ECO:0000259" key="10">
    <source>
        <dbReference type="Pfam" id="PF18967"/>
    </source>
</evidence>
<gene>
    <name evidence="11" type="ORF">CDL10_00750</name>
</gene>
<dbReference type="GO" id="GO:0016787">
    <property type="term" value="F:hydrolase activity"/>
    <property type="evidence" value="ECO:0007669"/>
    <property type="project" value="UniProtKB-KW"/>
</dbReference>
<dbReference type="EMBL" id="NIPO01000001">
    <property type="protein sequence ID" value="PJR03186.1"/>
    <property type="molecule type" value="Genomic_DNA"/>
</dbReference>
<feature type="transmembrane region" description="Helical" evidence="8">
    <location>
        <begin position="367"/>
        <end position="391"/>
    </location>
</feature>
<dbReference type="GO" id="GO:0005886">
    <property type="term" value="C:plasma membrane"/>
    <property type="evidence" value="ECO:0007669"/>
    <property type="project" value="UniProtKB-SubCell"/>
</dbReference>
<dbReference type="AlphaFoldDB" id="A0A2M9R2U3"/>
<proteinExistence type="predicted"/>
<evidence type="ECO:0000256" key="4">
    <source>
        <dbReference type="ARBA" id="ARBA00022741"/>
    </source>
</evidence>
<keyword evidence="11" id="KW-0378">Hydrolase</keyword>
<dbReference type="GO" id="GO:0051607">
    <property type="term" value="P:defense response to virus"/>
    <property type="evidence" value="ECO:0007669"/>
    <property type="project" value="UniProtKB-KW"/>
</dbReference>
<protein>
    <submittedName>
        <fullName evidence="11">Phosphohydrolase</fullName>
    </submittedName>
</protein>
<evidence type="ECO:0000256" key="1">
    <source>
        <dbReference type="ARBA" id="ARBA00004236"/>
    </source>
</evidence>
<dbReference type="Pfam" id="PF01966">
    <property type="entry name" value="HD"/>
    <property type="match status" value="1"/>
</dbReference>
<dbReference type="SUPFAM" id="SSF109604">
    <property type="entry name" value="HD-domain/PDEase-like"/>
    <property type="match status" value="1"/>
</dbReference>
<feature type="transmembrane region" description="Helical" evidence="8">
    <location>
        <begin position="245"/>
        <end position="264"/>
    </location>
</feature>
<accession>A0A2M9R2U3</accession>
<comment type="caution">
    <text evidence="11">The sequence shown here is derived from an EMBL/GenBank/DDBJ whole genome shotgun (WGS) entry which is preliminary data.</text>
</comment>
<keyword evidence="12" id="KW-1185">Reference proteome</keyword>
<evidence type="ECO:0000313" key="12">
    <source>
        <dbReference type="Proteomes" id="UP000231960"/>
    </source>
</evidence>
<organism evidence="11 12">
    <name type="scientific">Avrilella dinanensis</name>
    <dbReference type="NCBI Taxonomy" id="2008672"/>
    <lineage>
        <taxon>Bacteria</taxon>
        <taxon>Pseudomonadati</taxon>
        <taxon>Bacteroidota</taxon>
        <taxon>Flavobacteriia</taxon>
        <taxon>Flavobacteriales</taxon>
        <taxon>Flavobacteriaceae</taxon>
        <taxon>Avrilella</taxon>
    </lineage>
</organism>
<dbReference type="InterPro" id="IPR043760">
    <property type="entry name" value="PycTM_dom"/>
</dbReference>
<dbReference type="Proteomes" id="UP000231960">
    <property type="component" value="Unassembled WGS sequence"/>
</dbReference>
<evidence type="ECO:0000256" key="6">
    <source>
        <dbReference type="ARBA" id="ARBA00023118"/>
    </source>
</evidence>
<keyword evidence="4" id="KW-0547">Nucleotide-binding</keyword>
<comment type="subcellular location">
    <subcellularLocation>
        <location evidence="1">Cell membrane</location>
    </subcellularLocation>
</comment>
<feature type="domain" description="Pycsar effector protein" evidence="10">
    <location>
        <begin position="226"/>
        <end position="388"/>
    </location>
</feature>
<evidence type="ECO:0000256" key="2">
    <source>
        <dbReference type="ARBA" id="ARBA00022475"/>
    </source>
</evidence>
<evidence type="ECO:0000256" key="3">
    <source>
        <dbReference type="ARBA" id="ARBA00022692"/>
    </source>
</evidence>
<dbReference type="RefSeq" id="WP_100676755.1">
    <property type="nucleotide sequence ID" value="NZ_NIPO01000001.1"/>
</dbReference>
<keyword evidence="6" id="KW-0051">Antiviral defense</keyword>
<dbReference type="GO" id="GO:0000166">
    <property type="term" value="F:nucleotide binding"/>
    <property type="evidence" value="ECO:0007669"/>
    <property type="project" value="UniProtKB-KW"/>
</dbReference>
<evidence type="ECO:0000256" key="5">
    <source>
        <dbReference type="ARBA" id="ARBA00022989"/>
    </source>
</evidence>
<dbReference type="OrthoDB" id="5728337at2"/>
<evidence type="ECO:0000256" key="7">
    <source>
        <dbReference type="ARBA" id="ARBA00023136"/>
    </source>
</evidence>
<sequence>MELLNRAEAYIFNLFKDKLSCEYLYHDYLHTLRVVTALNELIKGKNISQKEALHLRLAGWFHDAGYIYGGENHEEKSCELFVAFMNDYPLETVNNEEVCRLILATKFNHVPENLLEMCMKDADFFHFTLDNYPEHCSLLKEEIEGVKNTGITEVEWCRENIIMLTKNHYFYTDYAKEHWQSKKEQTIFKLRENLKKLTSGKKGRNQEIKEKKLKKLERPERGIETLFRVTLRNHTQLSSIADSKANILLSVNSIIISIILTAIIPKLDSPSNSHLIIPTFTLLIFSVATIVITIMATKPKVSSTPITKADIQSRKVNILFFGNFHQLALTDFNEAMNDLMEDRDYLYDTLIKDLYSLGVVLNKKYKLLGISYTVFMIGIIVSVTAFCIAFIRV</sequence>
<dbReference type="CDD" id="cd00077">
    <property type="entry name" value="HDc"/>
    <property type="match status" value="1"/>
</dbReference>
<keyword evidence="7 8" id="KW-0472">Membrane</keyword>
<dbReference type="Gene3D" id="1.10.3210.10">
    <property type="entry name" value="Hypothetical protein af1432"/>
    <property type="match status" value="1"/>
</dbReference>
<evidence type="ECO:0000313" key="11">
    <source>
        <dbReference type="EMBL" id="PJR03186.1"/>
    </source>
</evidence>
<dbReference type="Pfam" id="PF18967">
    <property type="entry name" value="PycTM"/>
    <property type="match status" value="1"/>
</dbReference>
<keyword evidence="5 8" id="KW-1133">Transmembrane helix</keyword>
<dbReference type="InterPro" id="IPR006674">
    <property type="entry name" value="HD_domain"/>
</dbReference>
<evidence type="ECO:0000259" key="9">
    <source>
        <dbReference type="Pfam" id="PF01966"/>
    </source>
</evidence>
<feature type="transmembrane region" description="Helical" evidence="8">
    <location>
        <begin position="276"/>
        <end position="296"/>
    </location>
</feature>
<feature type="domain" description="HD" evidence="9">
    <location>
        <begin position="30"/>
        <end position="126"/>
    </location>
</feature>
<name>A0A2M9R2U3_9FLAO</name>
<dbReference type="InterPro" id="IPR003607">
    <property type="entry name" value="HD/PDEase_dom"/>
</dbReference>
<reference evidence="11 12" key="1">
    <citation type="submission" date="2017-06" db="EMBL/GenBank/DDBJ databases">
        <title>Description of Avrilella dinanensis gen. nov. sp. nov.</title>
        <authorList>
            <person name="Leyer C."/>
            <person name="Sassi M."/>
            <person name="Minet J."/>
            <person name="Kayal S."/>
            <person name="Cattoir V."/>
        </authorList>
    </citation>
    <scope>NUCLEOTIDE SEQUENCE [LARGE SCALE GENOMIC DNA]</scope>
    <source>
        <strain evidence="11 12">UR159</strain>
    </source>
</reference>
<evidence type="ECO:0000256" key="8">
    <source>
        <dbReference type="SAM" id="Phobius"/>
    </source>
</evidence>
<keyword evidence="2" id="KW-1003">Cell membrane</keyword>